<proteinExistence type="inferred from homology"/>
<dbReference type="AlphaFoldDB" id="A0A2G5BJU1"/>
<dbReference type="InterPro" id="IPR007590">
    <property type="entry name" value="Saf4/Yju2"/>
</dbReference>
<evidence type="ECO:0000313" key="4">
    <source>
        <dbReference type="Proteomes" id="UP000242474"/>
    </source>
</evidence>
<gene>
    <name evidence="3" type="ORF">COEREDRAFT_95422</name>
</gene>
<feature type="region of interest" description="Disordered" evidence="2">
    <location>
        <begin position="300"/>
        <end position="328"/>
    </location>
</feature>
<evidence type="ECO:0000256" key="2">
    <source>
        <dbReference type="SAM" id="MobiDB-lite"/>
    </source>
</evidence>
<reference evidence="3 4" key="1">
    <citation type="journal article" date="2015" name="Genome Biol. Evol.">
        <title>Phylogenomic analyses indicate that early fungi evolved digesting cell walls of algal ancestors of land plants.</title>
        <authorList>
            <person name="Chang Y."/>
            <person name="Wang S."/>
            <person name="Sekimoto S."/>
            <person name="Aerts A.L."/>
            <person name="Choi C."/>
            <person name="Clum A."/>
            <person name="LaButti K.M."/>
            <person name="Lindquist E.A."/>
            <person name="Yee Ngan C."/>
            <person name="Ohm R.A."/>
            <person name="Salamov A.A."/>
            <person name="Grigoriev I.V."/>
            <person name="Spatafora J.W."/>
            <person name="Berbee M.L."/>
        </authorList>
    </citation>
    <scope>NUCLEOTIDE SEQUENCE [LARGE SCALE GENOMIC DNA]</scope>
    <source>
        <strain evidence="3 4">NRRL 1564</strain>
    </source>
</reference>
<name>A0A2G5BJU1_COERN</name>
<accession>A0A2G5BJU1</accession>
<keyword evidence="4" id="KW-1185">Reference proteome</keyword>
<dbReference type="Proteomes" id="UP000242474">
    <property type="component" value="Unassembled WGS sequence"/>
</dbReference>
<dbReference type="PANTHER" id="PTHR12111">
    <property type="entry name" value="SPLICING FACTOR YJU2"/>
    <property type="match status" value="1"/>
</dbReference>
<evidence type="ECO:0000256" key="1">
    <source>
        <dbReference type="ARBA" id="ARBA00005595"/>
    </source>
</evidence>
<dbReference type="GO" id="GO:0071014">
    <property type="term" value="C:post-mRNA release spliceosomal complex"/>
    <property type="evidence" value="ECO:0007669"/>
    <property type="project" value="TreeGrafter"/>
</dbReference>
<dbReference type="OrthoDB" id="360327at2759"/>
<organism evidence="3 4">
    <name type="scientific">Coemansia reversa (strain ATCC 12441 / NRRL 1564)</name>
    <dbReference type="NCBI Taxonomy" id="763665"/>
    <lineage>
        <taxon>Eukaryota</taxon>
        <taxon>Fungi</taxon>
        <taxon>Fungi incertae sedis</taxon>
        <taxon>Zoopagomycota</taxon>
        <taxon>Kickxellomycotina</taxon>
        <taxon>Kickxellomycetes</taxon>
        <taxon>Kickxellales</taxon>
        <taxon>Kickxellaceae</taxon>
        <taxon>Coemansia</taxon>
    </lineage>
</organism>
<dbReference type="Pfam" id="PF04502">
    <property type="entry name" value="Saf4_Yju2"/>
    <property type="match status" value="1"/>
</dbReference>
<dbReference type="GO" id="GO:0005684">
    <property type="term" value="C:U2-type spliceosomal complex"/>
    <property type="evidence" value="ECO:0007669"/>
    <property type="project" value="TreeGrafter"/>
</dbReference>
<protein>
    <submittedName>
        <fullName evidence="3">DUF572-domain-containing protein</fullName>
    </submittedName>
</protein>
<dbReference type="PANTHER" id="PTHR12111:SF2">
    <property type="entry name" value="SPLICING FACTOR YJU2B-RELATED"/>
    <property type="match status" value="1"/>
</dbReference>
<dbReference type="EMBL" id="KZ303487">
    <property type="protein sequence ID" value="PIA19273.1"/>
    <property type="molecule type" value="Genomic_DNA"/>
</dbReference>
<dbReference type="GO" id="GO:0000398">
    <property type="term" value="P:mRNA splicing, via spliceosome"/>
    <property type="evidence" value="ECO:0007669"/>
    <property type="project" value="InterPro"/>
</dbReference>
<dbReference type="STRING" id="763665.A0A2G5BJU1"/>
<evidence type="ECO:0000313" key="3">
    <source>
        <dbReference type="EMBL" id="PIA19273.1"/>
    </source>
</evidence>
<comment type="similarity">
    <text evidence="1">Belongs to the CWC16 family.</text>
</comment>
<sequence length="328" mass="37004">MAERKAINKYYPPDWVPSKGSANAFVGQHPLRSRARKLDQGVLIVRFEMPFNIFCGGCNGVIATGQRFNAEKKQIGNYYSTSIWSFRMKCNMCSQWLEIHTNPKDATYDVVRGARKKAIPEEDILLNEEDIVDLSCNTNATKDSRIHKMELLQARKRRKAKTMEQLNILKGESEKQWKDPDSANAQLRKIFREGRKQREENKRQSDEIRSRTGIGLPILPASTEDSQHASFVQYGTSKDATSRKKVKNKVVGRPMFKTATASAASDLKTKIMHRQLGKSDPFASQYVGRFSSVATLGIKSRNKKPDTDDGLAELSRTYEGISSSSTDS</sequence>